<proteinExistence type="predicted"/>
<keyword evidence="2" id="KW-1185">Reference proteome</keyword>
<evidence type="ECO:0000313" key="2">
    <source>
        <dbReference type="Proteomes" id="UP000192328"/>
    </source>
</evidence>
<organism evidence="1 2">
    <name type="scientific">Aristaeella lactis</name>
    <dbReference type="NCBI Taxonomy" id="3046383"/>
    <lineage>
        <taxon>Bacteria</taxon>
        <taxon>Bacillati</taxon>
        <taxon>Bacillota</taxon>
        <taxon>Clostridia</taxon>
        <taxon>Eubacteriales</taxon>
        <taxon>Aristaeellaceae</taxon>
        <taxon>Aristaeella</taxon>
    </lineage>
</organism>
<name>A0AC61PKT9_9FIRM</name>
<evidence type="ECO:0000313" key="1">
    <source>
        <dbReference type="EMBL" id="SMC57556.1"/>
    </source>
</evidence>
<sequence>MNRKMRKVLTVFLVLLLLPAIALADLEVHFLDVGQGDCAVVLCDGEAMVIDGGPRASAGMVYRYIRETLGLRHIDYVISTHPHVDHVYGLSSVLNAAPADLLLSPVREWDSKAFEYVLKYAAKQGTPLAVPAVSDTLRLGGAVVTVLHCWPEAVSESRTNDASIVLRIDYGKTSFLFTGDAEDWSEYMMLDAGANLKADVLKVSHHGSSTASTKPFLEAVQPSWAVISVGKNNEYGHPHRQVLERLEKIGAKTLRTDELGTIAFRSDGDRLQVLN</sequence>
<comment type="caution">
    <text evidence="1">The sequence shown here is derived from an EMBL/GenBank/DDBJ whole genome shotgun (WGS) entry which is preliminary data.</text>
</comment>
<dbReference type="EMBL" id="FWXZ01000002">
    <property type="protein sequence ID" value="SMC57556.1"/>
    <property type="molecule type" value="Genomic_DNA"/>
</dbReference>
<protein>
    <submittedName>
        <fullName evidence="1">Competence protein ComEC</fullName>
    </submittedName>
</protein>
<gene>
    <name evidence="1" type="ORF">SAMN06297397_1448</name>
</gene>
<accession>A0AC61PKT9</accession>
<reference evidence="1" key="1">
    <citation type="submission" date="2017-04" db="EMBL/GenBank/DDBJ databases">
        <authorList>
            <person name="Varghese N."/>
            <person name="Submissions S."/>
        </authorList>
    </citation>
    <scope>NUCLEOTIDE SEQUENCE</scope>
    <source>
        <strain evidence="1">WTE2008</strain>
    </source>
</reference>
<dbReference type="Proteomes" id="UP000192328">
    <property type="component" value="Unassembled WGS sequence"/>
</dbReference>